<evidence type="ECO:0000313" key="2">
    <source>
        <dbReference type="EMBL" id="EEU31122.1"/>
    </source>
</evidence>
<proteinExistence type="predicted"/>
<dbReference type="Proteomes" id="UP000003987">
    <property type="component" value="Unassembled WGS sequence"/>
</dbReference>
<evidence type="ECO:0008006" key="4">
    <source>
        <dbReference type="Google" id="ProtNLM"/>
    </source>
</evidence>
<dbReference type="AlphaFoldDB" id="C7XV11"/>
<keyword evidence="3" id="KW-1185">Reference proteome</keyword>
<sequence length="148" mass="17028">MTFYNLTYLENHQQANTIFSYALIIILGGLMLLMLVQYTRHRLETKYRDLGIIFSLLLLIIIGLQYTKLESLNTQKSQSSQMVPFVKAVAKDRHVKTGEVVVNSTTLTDGIIVRIKDKDYRVNLSADSNNYTLTRAHVIDHRVIIKKK</sequence>
<evidence type="ECO:0000313" key="3">
    <source>
        <dbReference type="Proteomes" id="UP000003987"/>
    </source>
</evidence>
<organism evidence="2 3">
    <name type="scientific">Limosilactobacillus coleohominis 101-4-CHN</name>
    <dbReference type="NCBI Taxonomy" id="575594"/>
    <lineage>
        <taxon>Bacteria</taxon>
        <taxon>Bacillati</taxon>
        <taxon>Bacillota</taxon>
        <taxon>Bacilli</taxon>
        <taxon>Lactobacillales</taxon>
        <taxon>Lactobacillaceae</taxon>
        <taxon>Limosilactobacillus</taxon>
    </lineage>
</organism>
<dbReference type="RefSeq" id="WP_006916318.1">
    <property type="nucleotide sequence ID" value="NZ_GG698802.1"/>
</dbReference>
<gene>
    <name evidence="2" type="ORF">HMPREF0501_00527</name>
</gene>
<reference evidence="2 3" key="1">
    <citation type="submission" date="2009-06" db="EMBL/GenBank/DDBJ databases">
        <title>The Genome Sequence of Lactobacillus coleohominis strain 101-4-CHN.</title>
        <authorList>
            <consortium name="The Broad Institute Genome Sequencing Platform"/>
            <person name="Ward D."/>
            <person name="Young S.K."/>
            <person name="Zeng Q."/>
            <person name="Koehrsen M."/>
            <person name="Alvarado L."/>
            <person name="Berlin A."/>
            <person name="Borenstein D."/>
            <person name="Chen Z."/>
            <person name="Engels R."/>
            <person name="Freedman E."/>
            <person name="Gellesch M."/>
            <person name="Goldberg J."/>
            <person name="Griggs A."/>
            <person name="Gujja S."/>
            <person name="Heiman D."/>
            <person name="Hepburn T."/>
            <person name="Howarth C."/>
            <person name="Jen D."/>
            <person name="Larson L."/>
            <person name="Lewis B."/>
            <person name="Mehta T."/>
            <person name="Park D."/>
            <person name="Pearson M."/>
            <person name="Roberts A."/>
            <person name="Saif S."/>
            <person name="Shea T."/>
            <person name="Shenoy N."/>
            <person name="Sisk P."/>
            <person name="Stolte C."/>
            <person name="Sykes S."/>
            <person name="Walk T."/>
            <person name="White J."/>
            <person name="Yandava C."/>
            <person name="Liu Y."/>
            <person name="Xu Q."/>
            <person name="Lander E."/>
            <person name="Nusbaum C."/>
            <person name="Galagan J."/>
            <person name="Birren B."/>
        </authorList>
    </citation>
    <scope>NUCLEOTIDE SEQUENCE [LARGE SCALE GENOMIC DNA]</scope>
    <source>
        <strain evidence="2 3">101-4-CHN</strain>
    </source>
</reference>
<dbReference type="EMBL" id="GG698802">
    <property type="protein sequence ID" value="EEU31122.1"/>
    <property type="molecule type" value="Genomic_DNA"/>
</dbReference>
<dbReference type="OrthoDB" id="3191971at2"/>
<protein>
    <recommendedName>
        <fullName evidence="4">DUF3290 domain-containing protein</fullName>
    </recommendedName>
</protein>
<feature type="transmembrane region" description="Helical" evidence="1">
    <location>
        <begin position="18"/>
        <end position="38"/>
    </location>
</feature>
<keyword evidence="1" id="KW-0812">Transmembrane</keyword>
<name>C7XV11_9LACO</name>
<dbReference type="HOGENOM" id="CLU_125416_1_1_9"/>
<evidence type="ECO:0000256" key="1">
    <source>
        <dbReference type="SAM" id="Phobius"/>
    </source>
</evidence>
<dbReference type="Pfam" id="PF11694">
    <property type="entry name" value="DUF3290"/>
    <property type="match status" value="1"/>
</dbReference>
<dbReference type="eggNOG" id="ENOG5032ZGB">
    <property type="taxonomic scope" value="Bacteria"/>
</dbReference>
<dbReference type="InterPro" id="IPR021707">
    <property type="entry name" value="DUF3290"/>
</dbReference>
<keyword evidence="1" id="KW-0472">Membrane</keyword>
<feature type="transmembrane region" description="Helical" evidence="1">
    <location>
        <begin position="50"/>
        <end position="67"/>
    </location>
</feature>
<dbReference type="STRING" id="575594.HMPREF0501_00527"/>
<accession>C7XV11</accession>
<keyword evidence="1" id="KW-1133">Transmembrane helix</keyword>